<dbReference type="InterPro" id="IPR025202">
    <property type="entry name" value="PLD-like_dom"/>
</dbReference>
<evidence type="ECO:0000313" key="3">
    <source>
        <dbReference type="EMBL" id="KUG58073.1"/>
    </source>
</evidence>
<sequence>MSLFTTRQTRLISLRPPRRTLPLVVAGSALAVPTLTAVSVVALDLIKHRGRKDRDAQRPGTFTARIDETPMDIYTDGGALYGDMLEAINSAQDSILMKTYIWKNDEVGQKFIDAFNAAARRGVRVFIIYDGFANLVVPRSFYAQLSDEVQVYRMPAAGRSFWKAPIRSTGFNHSKILVVDDTVGFVGGYNIGSLYAQKWRDTHLREVGPAVWGLRQTIARLWNEDRPADQQIPWIAPDNWNPAVRVVANLPVDLVYPIRNMYLKAIERAKDRIWISTPYFIPDQQILRALKLAAERGVDVQVMVPKDSNHVLADWVSRGFFGEMLDSGISILLYASSMMHSKTATIDGEWSTIGTANIDRLSLSFNYESNVEVIDPGFAAEMEKVFLSDREHCEIVSTDRWRERRPMARLTEWALIPFRPVL</sequence>
<comment type="caution">
    <text evidence="3">The sequence shown here is derived from an EMBL/GenBank/DDBJ whole genome shotgun (WGS) entry which is preliminary data.</text>
</comment>
<dbReference type="InterPro" id="IPR001736">
    <property type="entry name" value="PLipase_D/transphosphatidylase"/>
</dbReference>
<evidence type="ECO:0000256" key="1">
    <source>
        <dbReference type="SAM" id="Phobius"/>
    </source>
</evidence>
<dbReference type="AlphaFoldDB" id="A0A0W8IDN7"/>
<dbReference type="PANTHER" id="PTHR21248">
    <property type="entry name" value="CARDIOLIPIN SYNTHASE"/>
    <property type="match status" value="1"/>
</dbReference>
<keyword evidence="1" id="KW-0812">Transmembrane</keyword>
<feature type="domain" description="PLD phosphodiesterase" evidence="2">
    <location>
        <begin position="168"/>
        <end position="195"/>
    </location>
</feature>
<proteinExistence type="predicted"/>
<gene>
    <name evidence="3" type="ORF">AVL63_06215</name>
</gene>
<dbReference type="OrthoDB" id="9762009at2"/>
<dbReference type="EMBL" id="LQBM01000004">
    <property type="protein sequence ID" value="KUG58073.1"/>
    <property type="molecule type" value="Genomic_DNA"/>
</dbReference>
<feature type="transmembrane region" description="Helical" evidence="1">
    <location>
        <begin position="20"/>
        <end position="46"/>
    </location>
</feature>
<keyword evidence="1" id="KW-0472">Membrane</keyword>
<name>A0A0W8IDN7_9MICC</name>
<organism evidence="3 4">
    <name type="scientific">Nesterenkonia jeotgali</name>
    <dbReference type="NCBI Taxonomy" id="317018"/>
    <lineage>
        <taxon>Bacteria</taxon>
        <taxon>Bacillati</taxon>
        <taxon>Actinomycetota</taxon>
        <taxon>Actinomycetes</taxon>
        <taxon>Micrococcales</taxon>
        <taxon>Micrococcaceae</taxon>
        <taxon>Nesterenkonia</taxon>
    </lineage>
</organism>
<dbReference type="RefSeq" id="WP_058889305.1">
    <property type="nucleotide sequence ID" value="NZ_LQBM01000004.1"/>
</dbReference>
<dbReference type="CDD" id="cd09110">
    <property type="entry name" value="PLDc_CLS_1"/>
    <property type="match status" value="1"/>
</dbReference>
<dbReference type="Gene3D" id="3.30.870.10">
    <property type="entry name" value="Endonuclease Chain A"/>
    <property type="match status" value="2"/>
</dbReference>
<feature type="domain" description="PLD phosphodiesterase" evidence="2">
    <location>
        <begin position="335"/>
        <end position="362"/>
    </location>
</feature>
<reference evidence="4" key="1">
    <citation type="submission" date="2015-12" db="EMBL/GenBank/DDBJ databases">
        <authorList>
            <person name="Nair G.R."/>
            <person name="Kaur G."/>
            <person name="Mayilraj S."/>
        </authorList>
    </citation>
    <scope>NUCLEOTIDE SEQUENCE [LARGE SCALE GENOMIC DNA]</scope>
    <source>
        <strain evidence="4">CD08_7</strain>
    </source>
</reference>
<dbReference type="SUPFAM" id="SSF56024">
    <property type="entry name" value="Phospholipase D/nuclease"/>
    <property type="match status" value="2"/>
</dbReference>
<accession>A0A0W8IDN7</accession>
<dbReference type="CDD" id="cd09159">
    <property type="entry name" value="PLDc_ybhO_like_2"/>
    <property type="match status" value="1"/>
</dbReference>
<dbReference type="GO" id="GO:0030572">
    <property type="term" value="F:phosphatidyltransferase activity"/>
    <property type="evidence" value="ECO:0007669"/>
    <property type="project" value="UniProtKB-ARBA"/>
</dbReference>
<evidence type="ECO:0000313" key="4">
    <source>
        <dbReference type="Proteomes" id="UP000054023"/>
    </source>
</evidence>
<evidence type="ECO:0000259" key="2">
    <source>
        <dbReference type="PROSITE" id="PS50035"/>
    </source>
</evidence>
<dbReference type="PANTHER" id="PTHR21248:SF22">
    <property type="entry name" value="PHOSPHOLIPASE D"/>
    <property type="match status" value="1"/>
</dbReference>
<dbReference type="PROSITE" id="PS50035">
    <property type="entry name" value="PLD"/>
    <property type="match status" value="2"/>
</dbReference>
<keyword evidence="4" id="KW-1185">Reference proteome</keyword>
<keyword evidence="1" id="KW-1133">Transmembrane helix</keyword>
<dbReference type="GO" id="GO:0032049">
    <property type="term" value="P:cardiolipin biosynthetic process"/>
    <property type="evidence" value="ECO:0007669"/>
    <property type="project" value="UniProtKB-ARBA"/>
</dbReference>
<dbReference type="Proteomes" id="UP000054023">
    <property type="component" value="Unassembled WGS sequence"/>
</dbReference>
<dbReference type="SMART" id="SM00155">
    <property type="entry name" value="PLDc"/>
    <property type="match status" value="2"/>
</dbReference>
<dbReference type="STRING" id="317018.AVL63_06215"/>
<protein>
    <submittedName>
        <fullName evidence="3">Cardiolipin synthase B</fullName>
    </submittedName>
</protein>
<dbReference type="Pfam" id="PF13091">
    <property type="entry name" value="PLDc_2"/>
    <property type="match status" value="2"/>
</dbReference>